<evidence type="ECO:0000256" key="8">
    <source>
        <dbReference type="PIRSR" id="PIRSR630616-3"/>
    </source>
</evidence>
<keyword evidence="5 7" id="KW-0067">ATP-binding</keyword>
<gene>
    <name evidence="12" type="ORF">DXG03_002057</name>
</gene>
<evidence type="ECO:0000313" key="13">
    <source>
        <dbReference type="Proteomes" id="UP000775547"/>
    </source>
</evidence>
<evidence type="ECO:0000256" key="2">
    <source>
        <dbReference type="ARBA" id="ARBA00022679"/>
    </source>
</evidence>
<feature type="region of interest" description="Disordered" evidence="10">
    <location>
        <begin position="519"/>
        <end position="550"/>
    </location>
</feature>
<evidence type="ECO:0000256" key="3">
    <source>
        <dbReference type="ARBA" id="ARBA00022741"/>
    </source>
</evidence>
<feature type="region of interest" description="Disordered" evidence="10">
    <location>
        <begin position="562"/>
        <end position="648"/>
    </location>
</feature>
<comment type="caution">
    <text evidence="12">The sequence shown here is derived from an EMBL/GenBank/DDBJ whole genome shotgun (WGS) entry which is preliminary data.</text>
</comment>
<dbReference type="PROSITE" id="PS00107">
    <property type="entry name" value="PROTEIN_KINASE_ATP"/>
    <property type="match status" value="1"/>
</dbReference>
<feature type="compositionally biased region" description="Low complexity" evidence="10">
    <location>
        <begin position="519"/>
        <end position="543"/>
    </location>
</feature>
<dbReference type="GO" id="GO:0005524">
    <property type="term" value="F:ATP binding"/>
    <property type="evidence" value="ECO:0007669"/>
    <property type="project" value="UniProtKB-UniRule"/>
</dbReference>
<dbReference type="SUPFAM" id="SSF49879">
    <property type="entry name" value="SMAD/FHA domain"/>
    <property type="match status" value="1"/>
</dbReference>
<name>A0A9P7KCG0_9AGAR</name>
<dbReference type="OrthoDB" id="10252171at2759"/>
<feature type="compositionally biased region" description="Polar residues" evidence="10">
    <location>
        <begin position="591"/>
        <end position="600"/>
    </location>
</feature>
<dbReference type="InterPro" id="IPR017441">
    <property type="entry name" value="Protein_kinase_ATP_BS"/>
</dbReference>
<protein>
    <recommendedName>
        <fullName evidence="11">Protein kinase domain-containing protein</fullName>
    </recommendedName>
</protein>
<dbReference type="AlphaFoldDB" id="A0A9P7KCG0"/>
<dbReference type="InterPro" id="IPR000719">
    <property type="entry name" value="Prot_kinase_dom"/>
</dbReference>
<evidence type="ECO:0000256" key="6">
    <source>
        <dbReference type="PIRSR" id="PIRSR630616-1"/>
    </source>
</evidence>
<keyword evidence="4" id="KW-0418">Kinase</keyword>
<feature type="binding site" evidence="7">
    <location>
        <begin position="272"/>
        <end position="273"/>
    </location>
    <ligand>
        <name>ATP</name>
        <dbReference type="ChEBI" id="CHEBI:30616"/>
    </ligand>
</feature>
<feature type="region of interest" description="Disordered" evidence="10">
    <location>
        <begin position="455"/>
        <end position="505"/>
    </location>
</feature>
<organism evidence="12 13">
    <name type="scientific">Asterophora parasitica</name>
    <dbReference type="NCBI Taxonomy" id="117018"/>
    <lineage>
        <taxon>Eukaryota</taxon>
        <taxon>Fungi</taxon>
        <taxon>Dikarya</taxon>
        <taxon>Basidiomycota</taxon>
        <taxon>Agaricomycotina</taxon>
        <taxon>Agaricomycetes</taxon>
        <taxon>Agaricomycetidae</taxon>
        <taxon>Agaricales</taxon>
        <taxon>Tricholomatineae</taxon>
        <taxon>Lyophyllaceae</taxon>
        <taxon>Asterophora</taxon>
    </lineage>
</organism>
<feature type="compositionally biased region" description="Basic residues" evidence="10">
    <location>
        <begin position="636"/>
        <end position="648"/>
    </location>
</feature>
<dbReference type="InterPro" id="IPR030616">
    <property type="entry name" value="Aur-like"/>
</dbReference>
<evidence type="ECO:0000256" key="4">
    <source>
        <dbReference type="ARBA" id="ARBA00022777"/>
    </source>
</evidence>
<dbReference type="EMBL" id="JABCKV010000153">
    <property type="protein sequence ID" value="KAG5642826.1"/>
    <property type="molecule type" value="Genomic_DNA"/>
</dbReference>
<keyword evidence="3 7" id="KW-0547">Nucleotide-binding</keyword>
<evidence type="ECO:0000313" key="12">
    <source>
        <dbReference type="EMBL" id="KAG5642826.1"/>
    </source>
</evidence>
<proteinExistence type="predicted"/>
<evidence type="ECO:0000256" key="7">
    <source>
        <dbReference type="PIRSR" id="PIRSR630616-2"/>
    </source>
</evidence>
<evidence type="ECO:0000256" key="9">
    <source>
        <dbReference type="PROSITE-ProRule" id="PRU10141"/>
    </source>
</evidence>
<dbReference type="InterPro" id="IPR011009">
    <property type="entry name" value="Kinase-like_dom_sf"/>
</dbReference>
<reference evidence="12" key="1">
    <citation type="submission" date="2020-07" db="EMBL/GenBank/DDBJ databases">
        <authorList>
            <person name="Nieuwenhuis M."/>
            <person name="Van De Peppel L.J.J."/>
        </authorList>
    </citation>
    <scope>NUCLEOTIDE SEQUENCE</scope>
    <source>
        <strain evidence="12">AP01</strain>
        <tissue evidence="12">Mycelium</tissue>
    </source>
</reference>
<dbReference type="Pfam" id="PF00069">
    <property type="entry name" value="Pkinase"/>
    <property type="match status" value="1"/>
</dbReference>
<reference evidence="12" key="2">
    <citation type="submission" date="2021-10" db="EMBL/GenBank/DDBJ databases">
        <title>Phylogenomics reveals ancestral predisposition of the termite-cultivated fungus Termitomyces towards a domesticated lifestyle.</title>
        <authorList>
            <person name="Auxier B."/>
            <person name="Grum-Grzhimaylo A."/>
            <person name="Cardenas M.E."/>
            <person name="Lodge J.D."/>
            <person name="Laessoe T."/>
            <person name="Pedersen O."/>
            <person name="Smith M.E."/>
            <person name="Kuyper T.W."/>
            <person name="Franco-Molano E.A."/>
            <person name="Baroni T.J."/>
            <person name="Aanen D.K."/>
        </authorList>
    </citation>
    <scope>NUCLEOTIDE SEQUENCE</scope>
    <source>
        <strain evidence="12">AP01</strain>
        <tissue evidence="12">Mycelium</tissue>
    </source>
</reference>
<evidence type="ECO:0000259" key="11">
    <source>
        <dbReference type="PROSITE" id="PS50011"/>
    </source>
</evidence>
<evidence type="ECO:0000256" key="1">
    <source>
        <dbReference type="ARBA" id="ARBA00022527"/>
    </source>
</evidence>
<dbReference type="SUPFAM" id="SSF56112">
    <property type="entry name" value="Protein kinase-like (PK-like)"/>
    <property type="match status" value="1"/>
</dbReference>
<evidence type="ECO:0000256" key="5">
    <source>
        <dbReference type="ARBA" id="ARBA00022840"/>
    </source>
</evidence>
<dbReference type="CDD" id="cd05117">
    <property type="entry name" value="STKc_CAMK"/>
    <property type="match status" value="1"/>
</dbReference>
<keyword evidence="2" id="KW-0808">Transferase</keyword>
<dbReference type="PANTHER" id="PTHR24350">
    <property type="entry name" value="SERINE/THREONINE-PROTEIN KINASE IAL-RELATED"/>
    <property type="match status" value="1"/>
</dbReference>
<feature type="active site" description="Proton acceptor" evidence="6">
    <location>
        <position position="268"/>
    </location>
</feature>
<feature type="binding site" evidence="7">
    <location>
        <position position="288"/>
    </location>
    <ligand>
        <name>ATP</name>
        <dbReference type="ChEBI" id="CHEBI:30616"/>
    </ligand>
</feature>
<dbReference type="InterPro" id="IPR008271">
    <property type="entry name" value="Ser/Thr_kinase_AS"/>
</dbReference>
<keyword evidence="13" id="KW-1185">Reference proteome</keyword>
<dbReference type="PROSITE" id="PS00108">
    <property type="entry name" value="PROTEIN_KINASE_ST"/>
    <property type="match status" value="1"/>
</dbReference>
<sequence length="648" mass="71062">MDDSNENLMGVDDGMEETQQTQSTQQASQQVNPVVDAHLWGYLQPCSAKLTRIDFWKIKPRYAIGRNQELNGVVLPGFKINGSKVGRGQTRILREGNEIAFGTSVPQHHNEGLEDYRFIYRHVAGGPPSTGLYAFYDLAEELGKGSFATVMKAMCRRTGQWVAVKMIQEGRNVRSPGDQPPRPRSDIYMREISILERLKHPNICELKEVFFQEGSNDINLVLELIEGGDLLDFILTHNGLSEPMAQHITYQLCDALSYIHSQQVTHRDLKPENVLLTKDNPPIVKVADFGLAKFVDSLTMLRTMCGTPSYLAPEVVRQEHSEGYDNLVDSWSVGVIVFSMLTNASPFIEDDTQRDIRTRVSERTIDWGTLANGNISEEAREFIQLLLEDSPRDRMTLTDALQHPWLTSYTRVYDHDGVDVLHNEPPTTDSSMISATSSVDSFRNSVNEGFQNMHIQPGSSVPAVPGAFPDAGPSNGAGTSNVNREGSKTAPLQRGSHVLQKAAEEGKQIPEPSWEMLAHAAAQQQHDQAAAAGPSNSNPNGKGPNKRVHSELTPLPEETSMDAVIDGSSPLSDVDPTPNNGKDSGDDNDSEGATPSTGRTTRGKGKAASTPAKKTTRGRAAKGADSTDETAAQPRRSTRHPQKVARHA</sequence>
<evidence type="ECO:0000256" key="10">
    <source>
        <dbReference type="SAM" id="MobiDB-lite"/>
    </source>
</evidence>
<dbReference type="InterPro" id="IPR008984">
    <property type="entry name" value="SMAD_FHA_dom_sf"/>
</dbReference>
<dbReference type="GO" id="GO:0004674">
    <property type="term" value="F:protein serine/threonine kinase activity"/>
    <property type="evidence" value="ECO:0007669"/>
    <property type="project" value="UniProtKB-KW"/>
</dbReference>
<dbReference type="Gene3D" id="1.10.510.10">
    <property type="entry name" value="Transferase(Phosphotransferase) domain 1"/>
    <property type="match status" value="1"/>
</dbReference>
<accession>A0A9P7KCG0</accession>
<keyword evidence="1" id="KW-0723">Serine/threonine-protein kinase</keyword>
<dbReference type="FunFam" id="1.10.510.10:FF:000571">
    <property type="entry name" value="Maternal embryonic leucine zipper kinase"/>
    <property type="match status" value="1"/>
</dbReference>
<dbReference type="Proteomes" id="UP000775547">
    <property type="component" value="Unassembled WGS sequence"/>
</dbReference>
<dbReference type="SMART" id="SM00220">
    <property type="entry name" value="S_TKc"/>
    <property type="match status" value="1"/>
</dbReference>
<feature type="binding site" evidence="7 9">
    <location>
        <position position="165"/>
    </location>
    <ligand>
        <name>ATP</name>
        <dbReference type="ChEBI" id="CHEBI:30616"/>
    </ligand>
</feature>
<dbReference type="PROSITE" id="PS50011">
    <property type="entry name" value="PROTEIN_KINASE_DOM"/>
    <property type="match status" value="1"/>
</dbReference>
<feature type="domain" description="Protein kinase" evidence="11">
    <location>
        <begin position="136"/>
        <end position="406"/>
    </location>
</feature>
<feature type="cross-link" description="Glycyl lysine isopeptide (Lys-Gly) (interchain with G-Cter in SUMO2)" evidence="8">
    <location>
        <position position="270"/>
    </location>
</feature>